<dbReference type="Proteomes" id="UP000682733">
    <property type="component" value="Unassembled WGS sequence"/>
</dbReference>
<comment type="caution">
    <text evidence="2">The sequence shown here is derived from an EMBL/GenBank/DDBJ whole genome shotgun (WGS) entry which is preliminary data.</text>
</comment>
<organism evidence="2 5">
    <name type="scientific">Didymodactylos carnosus</name>
    <dbReference type="NCBI Taxonomy" id="1234261"/>
    <lineage>
        <taxon>Eukaryota</taxon>
        <taxon>Metazoa</taxon>
        <taxon>Spiralia</taxon>
        <taxon>Gnathifera</taxon>
        <taxon>Rotifera</taxon>
        <taxon>Eurotatoria</taxon>
        <taxon>Bdelloidea</taxon>
        <taxon>Philodinida</taxon>
        <taxon>Philodinidae</taxon>
        <taxon>Didymodactylos</taxon>
    </lineage>
</organism>
<proteinExistence type="predicted"/>
<gene>
    <name evidence="2" type="ORF">GPM918_LOCUS12206</name>
    <name evidence="1" type="ORF">OVA965_LOCUS1348</name>
    <name evidence="4" type="ORF">SRO942_LOCUS12207</name>
    <name evidence="3" type="ORF">TMI583_LOCUS1349</name>
</gene>
<dbReference type="AlphaFoldDB" id="A0A814ENL2"/>
<dbReference type="EMBL" id="CAJOBA010000244">
    <property type="protein sequence ID" value="CAF3516651.1"/>
    <property type="molecule type" value="Genomic_DNA"/>
</dbReference>
<keyword evidence="5" id="KW-1185">Reference proteome</keyword>
<dbReference type="Proteomes" id="UP000681722">
    <property type="component" value="Unassembled WGS sequence"/>
</dbReference>
<dbReference type="Proteomes" id="UP000663829">
    <property type="component" value="Unassembled WGS sequence"/>
</dbReference>
<protein>
    <submittedName>
        <fullName evidence="2">Uncharacterized protein</fullName>
    </submittedName>
</protein>
<evidence type="ECO:0000313" key="5">
    <source>
        <dbReference type="Proteomes" id="UP000663829"/>
    </source>
</evidence>
<dbReference type="Pfam" id="PF08538">
    <property type="entry name" value="DUF1749"/>
    <property type="match status" value="1"/>
</dbReference>
<evidence type="ECO:0000313" key="3">
    <source>
        <dbReference type="EMBL" id="CAF3516651.1"/>
    </source>
</evidence>
<dbReference type="OrthoDB" id="10034502at2759"/>
<evidence type="ECO:0000313" key="2">
    <source>
        <dbReference type="EMBL" id="CAF0970425.1"/>
    </source>
</evidence>
<dbReference type="EMBL" id="CAJNOQ010002642">
    <property type="protein sequence ID" value="CAF0970425.1"/>
    <property type="molecule type" value="Genomic_DNA"/>
</dbReference>
<name>A0A814ENL2_9BILA</name>
<dbReference type="EMBL" id="CAJOBC010002642">
    <property type="protein sequence ID" value="CAF3743542.1"/>
    <property type="molecule type" value="Genomic_DNA"/>
</dbReference>
<dbReference type="PANTHER" id="PTHR31591:SF1">
    <property type="entry name" value="UPF0613 PROTEIN PB24D3.06C"/>
    <property type="match status" value="1"/>
</dbReference>
<dbReference type="EMBL" id="CAJNOK010000244">
    <property type="protein sequence ID" value="CAF0739470.1"/>
    <property type="molecule type" value="Genomic_DNA"/>
</dbReference>
<dbReference type="Gene3D" id="3.40.50.1820">
    <property type="entry name" value="alpha/beta hydrolase"/>
    <property type="match status" value="1"/>
</dbReference>
<dbReference type="Proteomes" id="UP000677228">
    <property type="component" value="Unassembled WGS sequence"/>
</dbReference>
<reference evidence="2" key="1">
    <citation type="submission" date="2021-02" db="EMBL/GenBank/DDBJ databases">
        <authorList>
            <person name="Nowell W R."/>
        </authorList>
    </citation>
    <scope>NUCLEOTIDE SEQUENCE</scope>
</reference>
<dbReference type="InterPro" id="IPR013744">
    <property type="entry name" value="SidJ"/>
</dbReference>
<evidence type="ECO:0000313" key="1">
    <source>
        <dbReference type="EMBL" id="CAF0739470.1"/>
    </source>
</evidence>
<dbReference type="SUPFAM" id="SSF53474">
    <property type="entry name" value="alpha/beta-Hydrolases"/>
    <property type="match status" value="1"/>
</dbReference>
<dbReference type="PANTHER" id="PTHR31591">
    <property type="entry name" value="UPF0613 PROTEIN PB24D3.06C"/>
    <property type="match status" value="1"/>
</dbReference>
<sequence length="259" mass="29229">MVAFESGCLSSSKYLIFIGGLTDGLNSLSYLETLSEMLESFGYCLIQILLRSCYLQYGFHSLQTDLEDLDSLIEKLVQERGQPTSLILMGHSTGCQDIIYFLKHSSNKQHVTHAILQGPVSDREFGATESKTEDILKYCRSSSSLSPNDWIPHHLSDVPITISRFLSLNEKNSIEDVFSTDLTNDELSNIYSSIRTPLTWIFSIKDQYVPDSSVISAFAKRLVNELRHDTVLFLSNADHGITSKDDQQLLIEHIKKILK</sequence>
<accession>A0A814ENL2</accession>
<dbReference type="InterPro" id="IPR029058">
    <property type="entry name" value="AB_hydrolase_fold"/>
</dbReference>
<evidence type="ECO:0000313" key="4">
    <source>
        <dbReference type="EMBL" id="CAF3743542.1"/>
    </source>
</evidence>